<accession>A0AAD9DIJ3</accession>
<dbReference type="EMBL" id="JATAAI010000001">
    <property type="protein sequence ID" value="KAK1748497.1"/>
    <property type="molecule type" value="Genomic_DNA"/>
</dbReference>
<protein>
    <recommendedName>
        <fullName evidence="3">Bromo domain-containing protein</fullName>
    </recommendedName>
</protein>
<dbReference type="SUPFAM" id="SSF47370">
    <property type="entry name" value="Bromodomain"/>
    <property type="match status" value="1"/>
</dbReference>
<gene>
    <name evidence="4" type="ORF">QTG54_000436</name>
</gene>
<evidence type="ECO:0000256" key="1">
    <source>
        <dbReference type="ARBA" id="ARBA00023117"/>
    </source>
</evidence>
<dbReference type="InterPro" id="IPR036427">
    <property type="entry name" value="Bromodomain-like_sf"/>
</dbReference>
<dbReference type="Gene3D" id="1.20.920.10">
    <property type="entry name" value="Bromodomain-like"/>
    <property type="match status" value="1"/>
</dbReference>
<evidence type="ECO:0000259" key="3">
    <source>
        <dbReference type="PROSITE" id="PS50014"/>
    </source>
</evidence>
<sequence>MVVNTDEVQDYLEVIKRPMDYSTIALRLELAAYGSESEQSSINGVDANMDPMEVILLNVLCDVDQVHQTICGVRPRHKRIIKQYTSKASARLAALALHSAGYQCEWDLTEQNAKSRVDVARDPKKLLFGYQWIPTDDLKSGKFKMKEADPYVRNSELKSPTNTTNVLILKKTLCLELRFAGLKAKSQLIKIGCRKEHHLLLHQMIMQKTSISLHS</sequence>
<keyword evidence="5" id="KW-1185">Reference proteome</keyword>
<evidence type="ECO:0000313" key="5">
    <source>
        <dbReference type="Proteomes" id="UP001224775"/>
    </source>
</evidence>
<dbReference type="InterPro" id="IPR001487">
    <property type="entry name" value="Bromodomain"/>
</dbReference>
<reference evidence="4" key="1">
    <citation type="submission" date="2023-06" db="EMBL/GenBank/DDBJ databases">
        <title>Survivors Of The Sea: Transcriptome response of Skeletonema marinoi to long-term dormancy.</title>
        <authorList>
            <person name="Pinder M.I.M."/>
            <person name="Kourtchenko O."/>
            <person name="Robertson E.K."/>
            <person name="Larsson T."/>
            <person name="Maumus F."/>
            <person name="Osuna-Cruz C.M."/>
            <person name="Vancaester E."/>
            <person name="Stenow R."/>
            <person name="Vandepoele K."/>
            <person name="Ploug H."/>
            <person name="Bruchert V."/>
            <person name="Godhe A."/>
            <person name="Topel M."/>
        </authorList>
    </citation>
    <scope>NUCLEOTIDE SEQUENCE</scope>
    <source>
        <strain evidence="4">R05AC</strain>
    </source>
</reference>
<dbReference type="AlphaFoldDB" id="A0AAD9DIJ3"/>
<proteinExistence type="predicted"/>
<evidence type="ECO:0000256" key="2">
    <source>
        <dbReference type="PROSITE-ProRule" id="PRU00035"/>
    </source>
</evidence>
<dbReference type="PROSITE" id="PS50014">
    <property type="entry name" value="BROMODOMAIN_2"/>
    <property type="match status" value="1"/>
</dbReference>
<feature type="domain" description="Bromo" evidence="3">
    <location>
        <begin position="1"/>
        <end position="58"/>
    </location>
</feature>
<evidence type="ECO:0000313" key="4">
    <source>
        <dbReference type="EMBL" id="KAK1748497.1"/>
    </source>
</evidence>
<dbReference type="Proteomes" id="UP001224775">
    <property type="component" value="Unassembled WGS sequence"/>
</dbReference>
<comment type="caution">
    <text evidence="4">The sequence shown here is derived from an EMBL/GenBank/DDBJ whole genome shotgun (WGS) entry which is preliminary data.</text>
</comment>
<organism evidence="4 5">
    <name type="scientific">Skeletonema marinoi</name>
    <dbReference type="NCBI Taxonomy" id="267567"/>
    <lineage>
        <taxon>Eukaryota</taxon>
        <taxon>Sar</taxon>
        <taxon>Stramenopiles</taxon>
        <taxon>Ochrophyta</taxon>
        <taxon>Bacillariophyta</taxon>
        <taxon>Coscinodiscophyceae</taxon>
        <taxon>Thalassiosirophycidae</taxon>
        <taxon>Thalassiosirales</taxon>
        <taxon>Skeletonemataceae</taxon>
        <taxon>Skeletonema</taxon>
        <taxon>Skeletonema marinoi-dohrnii complex</taxon>
    </lineage>
</organism>
<keyword evidence="1 2" id="KW-0103">Bromodomain</keyword>
<name>A0AAD9DIJ3_9STRA</name>